<accession>A0AA35K6V4</accession>
<keyword evidence="3" id="KW-1185">Reference proteome</keyword>
<name>A0AA35K6V4_9SAUR</name>
<dbReference type="EMBL" id="OX395129">
    <property type="protein sequence ID" value="CAI5772730.1"/>
    <property type="molecule type" value="Genomic_DNA"/>
</dbReference>
<evidence type="ECO:0000256" key="1">
    <source>
        <dbReference type="SAM" id="Phobius"/>
    </source>
</evidence>
<dbReference type="AlphaFoldDB" id="A0AA35K6V4"/>
<keyword evidence="1" id="KW-1133">Transmembrane helix</keyword>
<organism evidence="2 3">
    <name type="scientific">Podarcis lilfordi</name>
    <name type="common">Lilford's wall lizard</name>
    <dbReference type="NCBI Taxonomy" id="74358"/>
    <lineage>
        <taxon>Eukaryota</taxon>
        <taxon>Metazoa</taxon>
        <taxon>Chordata</taxon>
        <taxon>Craniata</taxon>
        <taxon>Vertebrata</taxon>
        <taxon>Euteleostomi</taxon>
        <taxon>Lepidosauria</taxon>
        <taxon>Squamata</taxon>
        <taxon>Bifurcata</taxon>
        <taxon>Unidentata</taxon>
        <taxon>Episquamata</taxon>
        <taxon>Laterata</taxon>
        <taxon>Lacertibaenia</taxon>
        <taxon>Lacertidae</taxon>
        <taxon>Podarcis</taxon>
    </lineage>
</organism>
<evidence type="ECO:0000313" key="2">
    <source>
        <dbReference type="EMBL" id="CAI5772730.1"/>
    </source>
</evidence>
<evidence type="ECO:0000313" key="3">
    <source>
        <dbReference type="Proteomes" id="UP001178461"/>
    </source>
</evidence>
<protein>
    <submittedName>
        <fullName evidence="2">Uncharacterized protein</fullName>
    </submittedName>
</protein>
<keyword evidence="1" id="KW-0472">Membrane</keyword>
<feature type="transmembrane region" description="Helical" evidence="1">
    <location>
        <begin position="76"/>
        <end position="101"/>
    </location>
</feature>
<gene>
    <name evidence="2" type="ORF">PODLI_1B042915</name>
</gene>
<dbReference type="Proteomes" id="UP001178461">
    <property type="component" value="Chromosome 4"/>
</dbReference>
<reference evidence="2" key="1">
    <citation type="submission" date="2022-12" db="EMBL/GenBank/DDBJ databases">
        <authorList>
            <person name="Alioto T."/>
            <person name="Alioto T."/>
            <person name="Gomez Garrido J."/>
        </authorList>
    </citation>
    <scope>NUCLEOTIDE SEQUENCE</scope>
</reference>
<proteinExistence type="predicted"/>
<sequence length="105" mass="11529">MLGNVVPLVIKPQRSRRQRNYNARQPSISPARTLTCRADPSPQYTSPNPCEGADGTWEELSGDVQRKKEEGSVMTALPALCLSGMVVCCLSCCVVFLMLIIKVFV</sequence>
<keyword evidence="1" id="KW-0812">Transmembrane</keyword>